<evidence type="ECO:0000259" key="1">
    <source>
        <dbReference type="Pfam" id="PF13395"/>
    </source>
</evidence>
<comment type="caution">
    <text evidence="2">The sequence shown here is derived from an EMBL/GenBank/DDBJ whole genome shotgun (WGS) entry which is preliminary data.</text>
</comment>
<name>A0A4S2DNZ2_9CLOT</name>
<proteinExistence type="predicted"/>
<organism evidence="2 3">
    <name type="scientific">Clostridium sartagoforme</name>
    <dbReference type="NCBI Taxonomy" id="84031"/>
    <lineage>
        <taxon>Bacteria</taxon>
        <taxon>Bacillati</taxon>
        <taxon>Bacillota</taxon>
        <taxon>Clostridia</taxon>
        <taxon>Eubacteriales</taxon>
        <taxon>Clostridiaceae</taxon>
        <taxon>Clostridium</taxon>
    </lineage>
</organism>
<dbReference type="Gene3D" id="1.10.30.50">
    <property type="match status" value="1"/>
</dbReference>
<evidence type="ECO:0000313" key="3">
    <source>
        <dbReference type="Proteomes" id="UP000306888"/>
    </source>
</evidence>
<keyword evidence="2" id="KW-0255">Endonuclease</keyword>
<keyword evidence="2" id="KW-0540">Nuclease</keyword>
<dbReference type="AlphaFoldDB" id="A0A4S2DNZ2"/>
<evidence type="ECO:0000313" key="2">
    <source>
        <dbReference type="EMBL" id="TGY44106.1"/>
    </source>
</evidence>
<dbReference type="InterPro" id="IPR003615">
    <property type="entry name" value="HNH_nuc"/>
</dbReference>
<reference evidence="2 3" key="1">
    <citation type="submission" date="2019-04" db="EMBL/GenBank/DDBJ databases">
        <title>Microbes associate with the intestines of laboratory mice.</title>
        <authorList>
            <person name="Navarre W."/>
            <person name="Wong E."/>
            <person name="Huang K."/>
            <person name="Tropini C."/>
            <person name="Ng K."/>
            <person name="Yu B."/>
        </authorList>
    </citation>
    <scope>NUCLEOTIDE SEQUENCE [LARGE SCALE GENOMIC DNA]</scope>
    <source>
        <strain evidence="2 3">NM50_B9-20</strain>
    </source>
</reference>
<dbReference type="GO" id="GO:0004519">
    <property type="term" value="F:endonuclease activity"/>
    <property type="evidence" value="ECO:0007669"/>
    <property type="project" value="UniProtKB-KW"/>
</dbReference>
<feature type="domain" description="HNH nuclease" evidence="1">
    <location>
        <begin position="264"/>
        <end position="315"/>
    </location>
</feature>
<sequence length="398" mass="47074">MDIKNKIIEDTHLKEKDIIIPNSNLVSYDLPTSAYVDTRIFSRLLEDSRVVASYKMYWLLGLLEEVSLGNREITFRKLISRMIVGAWYPIMQYKLYFGQFDNLSKTVEYISSAYNKHSNINSKELLDFIYNSNDAILNKQIKELSYQVPYMLLSPFFEEKIKGLKSSKRVKRIIELSLSEPNVLYKIIIDKENKVVINDEWARYMVANYRIIKSWIYYKLSCFLQKRNPNVPSIIFKLDPPKSRDLSHATKLWTDIINSRHVKDIYTGNDFSAENYKELGTLSIDHFIPWSFVLHDEIWNLVPTFKNINSSKSDRLLRYQNYIDDFCNIQFEAFSFICDKKRKKDLESYVDLLRLENPLDFYKYKGREGFNERLRKSIAPIYQIAVNQGFSVIDSIDK</sequence>
<dbReference type="EMBL" id="SRYR01000001">
    <property type="protein sequence ID" value="TGY44106.1"/>
    <property type="molecule type" value="Genomic_DNA"/>
</dbReference>
<dbReference type="Pfam" id="PF13395">
    <property type="entry name" value="HNH_4"/>
    <property type="match status" value="1"/>
</dbReference>
<dbReference type="RefSeq" id="WP_136005084.1">
    <property type="nucleotide sequence ID" value="NZ_SRYR01000001.1"/>
</dbReference>
<dbReference type="OrthoDB" id="489287at2"/>
<protein>
    <submittedName>
        <fullName evidence="2">HNH endonuclease</fullName>
    </submittedName>
</protein>
<keyword evidence="2" id="KW-0378">Hydrolase</keyword>
<accession>A0A4S2DNZ2</accession>
<keyword evidence="3" id="KW-1185">Reference proteome</keyword>
<dbReference type="Proteomes" id="UP000306888">
    <property type="component" value="Unassembled WGS sequence"/>
</dbReference>
<gene>
    <name evidence="2" type="ORF">E5347_04625</name>
</gene>